<accession>A0A5J4URU3</accession>
<proteinExistence type="predicted"/>
<evidence type="ECO:0000256" key="1">
    <source>
        <dbReference type="SAM" id="MobiDB-lite"/>
    </source>
</evidence>
<dbReference type="EMBL" id="SNRW01012961">
    <property type="protein sequence ID" value="KAA6373178.1"/>
    <property type="molecule type" value="Genomic_DNA"/>
</dbReference>
<comment type="caution">
    <text evidence="2">The sequence shown here is derived from an EMBL/GenBank/DDBJ whole genome shotgun (WGS) entry which is preliminary data.</text>
</comment>
<organism evidence="2 3">
    <name type="scientific">Streblomastix strix</name>
    <dbReference type="NCBI Taxonomy" id="222440"/>
    <lineage>
        <taxon>Eukaryota</taxon>
        <taxon>Metamonada</taxon>
        <taxon>Preaxostyla</taxon>
        <taxon>Oxymonadida</taxon>
        <taxon>Streblomastigidae</taxon>
        <taxon>Streblomastix</taxon>
    </lineage>
</organism>
<dbReference type="Proteomes" id="UP000324800">
    <property type="component" value="Unassembled WGS sequence"/>
</dbReference>
<evidence type="ECO:0000313" key="2">
    <source>
        <dbReference type="EMBL" id="KAA6373178.1"/>
    </source>
</evidence>
<protein>
    <submittedName>
        <fullName evidence="2">Uncharacterized protein</fullName>
    </submittedName>
</protein>
<name>A0A5J4URU3_9EUKA</name>
<evidence type="ECO:0000313" key="3">
    <source>
        <dbReference type="Proteomes" id="UP000324800"/>
    </source>
</evidence>
<feature type="compositionally biased region" description="Basic and acidic residues" evidence="1">
    <location>
        <begin position="39"/>
        <end position="52"/>
    </location>
</feature>
<feature type="region of interest" description="Disordered" evidence="1">
    <location>
        <begin position="24"/>
        <end position="52"/>
    </location>
</feature>
<dbReference type="AlphaFoldDB" id="A0A5J4URU3"/>
<sequence>RKIEEEQRDRQWKVDELKRKIEEEQKEKQRKIVQKNIQKQRDKERERDKPMDWKDKYLERKIGKMELKKERIGN</sequence>
<feature type="non-terminal residue" evidence="2">
    <location>
        <position position="1"/>
    </location>
</feature>
<gene>
    <name evidence="2" type="ORF">EZS28_031294</name>
</gene>
<reference evidence="2 3" key="1">
    <citation type="submission" date="2019-03" db="EMBL/GenBank/DDBJ databases">
        <title>Single cell metagenomics reveals metabolic interactions within the superorganism composed of flagellate Streblomastix strix and complex community of Bacteroidetes bacteria on its surface.</title>
        <authorList>
            <person name="Treitli S.C."/>
            <person name="Kolisko M."/>
            <person name="Husnik F."/>
            <person name="Keeling P."/>
            <person name="Hampl V."/>
        </authorList>
    </citation>
    <scope>NUCLEOTIDE SEQUENCE [LARGE SCALE GENOMIC DNA]</scope>
    <source>
        <strain evidence="2">ST1C</strain>
    </source>
</reference>